<dbReference type="AlphaFoldDB" id="A0A3A0W1R0"/>
<dbReference type="InterPro" id="IPR001387">
    <property type="entry name" value="Cro/C1-type_HTH"/>
</dbReference>
<dbReference type="RefSeq" id="WP_119484651.1">
    <property type="nucleotide sequence ID" value="NZ_QYJN01000002.1"/>
</dbReference>
<dbReference type="CDD" id="cd00093">
    <property type="entry name" value="HTH_XRE"/>
    <property type="match status" value="1"/>
</dbReference>
<evidence type="ECO:0000313" key="3">
    <source>
        <dbReference type="EMBL" id="RIP35875.1"/>
    </source>
</evidence>
<evidence type="ECO:0000259" key="2">
    <source>
        <dbReference type="PROSITE" id="PS50943"/>
    </source>
</evidence>
<dbReference type="EMBL" id="QYJN01000002">
    <property type="protein sequence ID" value="RIP35875.1"/>
    <property type="molecule type" value="Genomic_DNA"/>
</dbReference>
<evidence type="ECO:0000313" key="4">
    <source>
        <dbReference type="Proteomes" id="UP000265541"/>
    </source>
</evidence>
<dbReference type="InterPro" id="IPR010982">
    <property type="entry name" value="Lambda_DNA-bd_dom_sf"/>
</dbReference>
<dbReference type="OrthoDB" id="2168837at2"/>
<dbReference type="PROSITE" id="PS50943">
    <property type="entry name" value="HTH_CROC1"/>
    <property type="match status" value="1"/>
</dbReference>
<dbReference type="GO" id="GO:0003677">
    <property type="term" value="F:DNA binding"/>
    <property type="evidence" value="ECO:0007669"/>
    <property type="project" value="UniProtKB-KW"/>
</dbReference>
<proteinExistence type="predicted"/>
<dbReference type="Gene3D" id="1.10.260.40">
    <property type="entry name" value="lambda repressor-like DNA-binding domains"/>
    <property type="match status" value="1"/>
</dbReference>
<protein>
    <submittedName>
        <fullName evidence="3">XRE family transcriptional regulator</fullName>
    </submittedName>
</protein>
<dbReference type="PANTHER" id="PTHR46558">
    <property type="entry name" value="TRACRIPTIONAL REGULATORY PROTEIN-RELATED-RELATED"/>
    <property type="match status" value="1"/>
</dbReference>
<dbReference type="PANTHER" id="PTHR46558:SF11">
    <property type="entry name" value="HTH-TYPE TRANSCRIPTIONAL REGULATOR XRE"/>
    <property type="match status" value="1"/>
</dbReference>
<gene>
    <name evidence="3" type="ORF">BUZ14_04275</name>
</gene>
<comment type="caution">
    <text evidence="3">The sequence shown here is derived from an EMBL/GenBank/DDBJ whole genome shotgun (WGS) entry which is preliminary data.</text>
</comment>
<keyword evidence="1" id="KW-0238">DNA-binding</keyword>
<reference evidence="3 4" key="1">
    <citation type="journal article" date="2016" name="Front. Microbiol.">
        <title>Comprehensive Phylogenetic Analysis of Bovine Non-aureus Staphylococci Species Based on Whole-Genome Sequencing.</title>
        <authorList>
            <person name="Naushad S."/>
            <person name="Barkema H.W."/>
            <person name="Luby C."/>
            <person name="Condas L.A."/>
            <person name="Nobrega D.B."/>
            <person name="Carson D.A."/>
            <person name="De Buck J."/>
        </authorList>
    </citation>
    <scope>NUCLEOTIDE SEQUENCE [LARGE SCALE GENOMIC DNA]</scope>
    <source>
        <strain evidence="3 4">SNUC 4781</strain>
    </source>
</reference>
<dbReference type="SUPFAM" id="SSF47413">
    <property type="entry name" value="lambda repressor-like DNA-binding domains"/>
    <property type="match status" value="1"/>
</dbReference>
<dbReference type="SMART" id="SM00530">
    <property type="entry name" value="HTH_XRE"/>
    <property type="match status" value="1"/>
</dbReference>
<dbReference type="Proteomes" id="UP000265541">
    <property type="component" value="Unassembled WGS sequence"/>
</dbReference>
<accession>A0A3A0W1R0</accession>
<evidence type="ECO:0000256" key="1">
    <source>
        <dbReference type="ARBA" id="ARBA00023125"/>
    </source>
</evidence>
<organism evidence="3 4">
    <name type="scientific">Staphylococcus gallinarum</name>
    <dbReference type="NCBI Taxonomy" id="1293"/>
    <lineage>
        <taxon>Bacteria</taxon>
        <taxon>Bacillati</taxon>
        <taxon>Bacillota</taxon>
        <taxon>Bacilli</taxon>
        <taxon>Bacillales</taxon>
        <taxon>Staphylococcaceae</taxon>
        <taxon>Staphylococcus</taxon>
    </lineage>
</organism>
<dbReference type="Pfam" id="PF01381">
    <property type="entry name" value="HTH_3"/>
    <property type="match status" value="1"/>
</dbReference>
<feature type="domain" description="HTH cro/C1-type" evidence="2">
    <location>
        <begin position="11"/>
        <end position="65"/>
    </location>
</feature>
<name>A0A3A0W1R0_STAGA</name>
<sequence length="212" mass="24933">MYDKKLVGERIKNIRLQSGKTQEVFGKIFSASKGNVAMWEKGKSLPNAERLKEISKFGNISVNQLLYGDFLIMLENMAKEKIDEILQDNFLEGDKDLYEELMSYARGLIVSFYERGSDSFDPKLFNKLLEHYLQLEIDLGERDLDSLTEFAFRRTINAQELVVEYYEDSKAKEFLKNEDIEQFLSTISNMYEEILHYIDDYRKKNNLDNLIE</sequence>